<dbReference type="RefSeq" id="WP_184480751.1">
    <property type="nucleotide sequence ID" value="NZ_JAAEDJ010000217.1"/>
</dbReference>
<evidence type="ECO:0000256" key="2">
    <source>
        <dbReference type="ARBA" id="ARBA00022801"/>
    </source>
</evidence>
<organism evidence="5 6">
    <name type="scientific">Neoroseomonas alkaliterrae</name>
    <dbReference type="NCBI Taxonomy" id="1452450"/>
    <lineage>
        <taxon>Bacteria</taxon>
        <taxon>Pseudomonadati</taxon>
        <taxon>Pseudomonadota</taxon>
        <taxon>Alphaproteobacteria</taxon>
        <taxon>Acetobacterales</taxon>
        <taxon>Acetobacteraceae</taxon>
        <taxon>Neoroseomonas</taxon>
    </lineage>
</organism>
<dbReference type="InterPro" id="IPR003697">
    <property type="entry name" value="Maf-like"/>
</dbReference>
<keyword evidence="3 4" id="KW-0546">Nucleotide metabolism</keyword>
<protein>
    <recommendedName>
        <fullName evidence="4">Nucleoside triphosphate pyrophosphatase</fullName>
        <ecNumber evidence="4">3.6.1.9</ecNumber>
    </recommendedName>
    <alternativeName>
        <fullName evidence="4">Nucleotide pyrophosphatase</fullName>
        <shortName evidence="4">Nucleotide PPase</shortName>
    </alternativeName>
</protein>
<gene>
    <name evidence="5" type="ORF">FHS88_000391</name>
</gene>
<evidence type="ECO:0000256" key="1">
    <source>
        <dbReference type="ARBA" id="ARBA00001968"/>
    </source>
</evidence>
<evidence type="ECO:0000313" key="5">
    <source>
        <dbReference type="EMBL" id="MBB5688281.1"/>
    </source>
</evidence>
<comment type="catalytic activity">
    <reaction evidence="4">
        <text>a ribonucleoside 5'-triphosphate + H2O = a ribonucleoside 5'-phosphate + diphosphate + H(+)</text>
        <dbReference type="Rhea" id="RHEA:23996"/>
        <dbReference type="ChEBI" id="CHEBI:15377"/>
        <dbReference type="ChEBI" id="CHEBI:15378"/>
        <dbReference type="ChEBI" id="CHEBI:33019"/>
        <dbReference type="ChEBI" id="CHEBI:58043"/>
        <dbReference type="ChEBI" id="CHEBI:61557"/>
        <dbReference type="EC" id="3.6.1.9"/>
    </reaction>
</comment>
<comment type="caution">
    <text evidence="4">Lacks conserved residue(s) required for the propagation of feature annotation.</text>
</comment>
<dbReference type="GO" id="GO:0047429">
    <property type="term" value="F:nucleoside triphosphate diphosphatase activity"/>
    <property type="evidence" value="ECO:0007669"/>
    <property type="project" value="UniProtKB-EC"/>
</dbReference>
<dbReference type="Gene3D" id="3.90.950.10">
    <property type="match status" value="1"/>
</dbReference>
<dbReference type="PANTHER" id="PTHR43213:SF5">
    <property type="entry name" value="BIFUNCTIONAL DTTP_UTP PYROPHOSPHATASE_METHYLTRANSFERASE PROTEIN-RELATED"/>
    <property type="match status" value="1"/>
</dbReference>
<dbReference type="HAMAP" id="MF_00528">
    <property type="entry name" value="Maf"/>
    <property type="match status" value="1"/>
</dbReference>
<keyword evidence="2 4" id="KW-0378">Hydrolase</keyword>
<dbReference type="SUPFAM" id="SSF52972">
    <property type="entry name" value="ITPase-like"/>
    <property type="match status" value="1"/>
</dbReference>
<dbReference type="PANTHER" id="PTHR43213">
    <property type="entry name" value="BIFUNCTIONAL DTTP/UTP PYROPHOSPHATASE/METHYLTRANSFERASE PROTEIN-RELATED"/>
    <property type="match status" value="1"/>
</dbReference>
<comment type="caution">
    <text evidence="5">The sequence shown here is derived from an EMBL/GenBank/DDBJ whole genome shotgun (WGS) entry which is preliminary data.</text>
</comment>
<comment type="catalytic activity">
    <reaction evidence="4">
        <text>a 2'-deoxyribonucleoside 5'-triphosphate + H2O = a 2'-deoxyribonucleoside 5'-phosphate + diphosphate + H(+)</text>
        <dbReference type="Rhea" id="RHEA:44644"/>
        <dbReference type="ChEBI" id="CHEBI:15377"/>
        <dbReference type="ChEBI" id="CHEBI:15378"/>
        <dbReference type="ChEBI" id="CHEBI:33019"/>
        <dbReference type="ChEBI" id="CHEBI:61560"/>
        <dbReference type="ChEBI" id="CHEBI:65317"/>
        <dbReference type="EC" id="3.6.1.9"/>
    </reaction>
</comment>
<comment type="function">
    <text evidence="4">Nucleoside triphosphate pyrophosphatase. May have a dual role in cell division arrest and in preventing the incorporation of modified nucleotides into cellular nucleic acids.</text>
</comment>
<comment type="subcellular location">
    <subcellularLocation>
        <location evidence="4">Cytoplasm</location>
    </subcellularLocation>
</comment>
<name>A0A840XWS6_9PROT</name>
<dbReference type="AlphaFoldDB" id="A0A840XWS6"/>
<dbReference type="Pfam" id="PF02545">
    <property type="entry name" value="Maf"/>
    <property type="match status" value="1"/>
</dbReference>
<dbReference type="EC" id="3.6.1.9" evidence="4"/>
<keyword evidence="4" id="KW-0963">Cytoplasm</keyword>
<evidence type="ECO:0000313" key="6">
    <source>
        <dbReference type="Proteomes" id="UP000562254"/>
    </source>
</evidence>
<proteinExistence type="inferred from homology"/>
<dbReference type="EMBL" id="JACIJE010000001">
    <property type="protein sequence ID" value="MBB5688281.1"/>
    <property type="molecule type" value="Genomic_DNA"/>
</dbReference>
<dbReference type="GO" id="GO:0005737">
    <property type="term" value="C:cytoplasm"/>
    <property type="evidence" value="ECO:0007669"/>
    <property type="project" value="UniProtKB-SubCell"/>
</dbReference>
<sequence>MIQAATPRLVLASASATRRALLASAGLRFEAQAAAVDEAAIKEAAQAEGIVPADAAIMLAEAKAERIARRDPDALVIGCDQLLVCEGRWFDKPADLAAARAQLLALRGRRHELVTAVVCHRQGGRIWQHVAVPRLVMRDFSDAFLDAYLAAEGERVTASVGAYRLEGPGVQLFASVQGEHAAILGLPLLPLLGFLRQHGVLGG</sequence>
<evidence type="ECO:0000256" key="4">
    <source>
        <dbReference type="HAMAP-Rule" id="MF_00528"/>
    </source>
</evidence>
<keyword evidence="6" id="KW-1185">Reference proteome</keyword>
<dbReference type="GO" id="GO:0009117">
    <property type="term" value="P:nucleotide metabolic process"/>
    <property type="evidence" value="ECO:0007669"/>
    <property type="project" value="UniProtKB-KW"/>
</dbReference>
<comment type="similarity">
    <text evidence="4">Belongs to the Maf family.</text>
</comment>
<dbReference type="Proteomes" id="UP000562254">
    <property type="component" value="Unassembled WGS sequence"/>
</dbReference>
<dbReference type="InterPro" id="IPR029001">
    <property type="entry name" value="ITPase-like_fam"/>
</dbReference>
<comment type="cofactor">
    <cofactor evidence="1 4">
        <name>a divalent metal cation</name>
        <dbReference type="ChEBI" id="CHEBI:60240"/>
    </cofactor>
</comment>
<accession>A0A840XWS6</accession>
<evidence type="ECO:0000256" key="3">
    <source>
        <dbReference type="ARBA" id="ARBA00023080"/>
    </source>
</evidence>
<feature type="active site" description="Proton acceptor" evidence="4">
    <location>
        <position position="80"/>
    </location>
</feature>
<reference evidence="5 6" key="1">
    <citation type="submission" date="2020-08" db="EMBL/GenBank/DDBJ databases">
        <title>Genomic Encyclopedia of Type Strains, Phase IV (KMG-IV): sequencing the most valuable type-strain genomes for metagenomic binning, comparative biology and taxonomic classification.</title>
        <authorList>
            <person name="Goeker M."/>
        </authorList>
    </citation>
    <scope>NUCLEOTIDE SEQUENCE [LARGE SCALE GENOMIC DNA]</scope>
    <source>
        <strain evidence="5 6">DSM 25895</strain>
    </source>
</reference>
<dbReference type="PIRSF" id="PIRSF006305">
    <property type="entry name" value="Maf"/>
    <property type="match status" value="1"/>
</dbReference>